<evidence type="ECO:0000313" key="1">
    <source>
        <dbReference type="EMBL" id="KAF9728608.1"/>
    </source>
</evidence>
<evidence type="ECO:0000313" key="2">
    <source>
        <dbReference type="Proteomes" id="UP000756921"/>
    </source>
</evidence>
<organism evidence="1 2">
    <name type="scientific">Paraphaeosphaeria minitans</name>
    <dbReference type="NCBI Taxonomy" id="565426"/>
    <lineage>
        <taxon>Eukaryota</taxon>
        <taxon>Fungi</taxon>
        <taxon>Dikarya</taxon>
        <taxon>Ascomycota</taxon>
        <taxon>Pezizomycotina</taxon>
        <taxon>Dothideomycetes</taxon>
        <taxon>Pleosporomycetidae</taxon>
        <taxon>Pleosporales</taxon>
        <taxon>Massarineae</taxon>
        <taxon>Didymosphaeriaceae</taxon>
        <taxon>Paraphaeosphaeria</taxon>
    </lineage>
</organism>
<dbReference type="EMBL" id="WJXW01000019">
    <property type="protein sequence ID" value="KAF9728608.1"/>
    <property type="molecule type" value="Genomic_DNA"/>
</dbReference>
<proteinExistence type="predicted"/>
<keyword evidence="2" id="KW-1185">Reference proteome</keyword>
<dbReference type="Proteomes" id="UP000756921">
    <property type="component" value="Unassembled WGS sequence"/>
</dbReference>
<comment type="caution">
    <text evidence="1">The sequence shown here is derived from an EMBL/GenBank/DDBJ whole genome shotgun (WGS) entry which is preliminary data.</text>
</comment>
<reference evidence="1" key="1">
    <citation type="journal article" date="2020" name="Mol. Plant Microbe Interact.">
        <title>Genome Sequence of the Biocontrol Agent Coniothyrium minitans strain Conio (IMI 134523).</title>
        <authorList>
            <person name="Patel D."/>
            <person name="Shittu T.A."/>
            <person name="Baroncelli R."/>
            <person name="Muthumeenakshi S."/>
            <person name="Osborne T.H."/>
            <person name="Janganan T.K."/>
            <person name="Sreenivasaprasad S."/>
        </authorList>
    </citation>
    <scope>NUCLEOTIDE SEQUENCE</scope>
    <source>
        <strain evidence="1">Conio</strain>
    </source>
</reference>
<sequence>MNNNRQQHSGPLPLSAQGQMMYNGPKLWITPVAAASFAIPTVGFYSNVDAEFSEPSKLREGQVIGNGLGNVAQPLHHVHSPPSNQMYLSDRFSLRCLKCIHKGMESLLALDAESVEHERD</sequence>
<dbReference type="AlphaFoldDB" id="A0A9P6G501"/>
<accession>A0A9P6G501</accession>
<protein>
    <submittedName>
        <fullName evidence="1">Uncharacterized protein</fullName>
    </submittedName>
</protein>
<name>A0A9P6G501_9PLEO</name>
<gene>
    <name evidence="1" type="ORF">PMIN01_13436</name>
</gene>